<dbReference type="PROSITE" id="PS50206">
    <property type="entry name" value="RHODANESE_3"/>
    <property type="match status" value="1"/>
</dbReference>
<dbReference type="InterPro" id="IPR036873">
    <property type="entry name" value="Rhodanese-like_dom_sf"/>
</dbReference>
<dbReference type="InterPro" id="IPR001763">
    <property type="entry name" value="Rhodanese-like_dom"/>
</dbReference>
<gene>
    <name evidence="3" type="ORF">LCGC14_2069460</name>
</gene>
<evidence type="ECO:0000256" key="1">
    <source>
        <dbReference type="ARBA" id="ARBA00022737"/>
    </source>
</evidence>
<protein>
    <recommendedName>
        <fullName evidence="2">Rhodanese domain-containing protein</fullName>
    </recommendedName>
</protein>
<dbReference type="CDD" id="cd00158">
    <property type="entry name" value="RHOD"/>
    <property type="match status" value="1"/>
</dbReference>
<comment type="caution">
    <text evidence="3">The sequence shown here is derived from an EMBL/GenBank/DDBJ whole genome shotgun (WGS) entry which is preliminary data.</text>
</comment>
<keyword evidence="1" id="KW-0677">Repeat</keyword>
<dbReference type="AlphaFoldDB" id="A0A0F9GX82"/>
<accession>A0A0F9GX82</accession>
<dbReference type="PANTHER" id="PTHR43855:SF1">
    <property type="entry name" value="THIOSULFATE SULFURTRANSFERASE"/>
    <property type="match status" value="1"/>
</dbReference>
<dbReference type="Pfam" id="PF00581">
    <property type="entry name" value="Rhodanese"/>
    <property type="match status" value="1"/>
</dbReference>
<organism evidence="3">
    <name type="scientific">marine sediment metagenome</name>
    <dbReference type="NCBI Taxonomy" id="412755"/>
    <lineage>
        <taxon>unclassified sequences</taxon>
        <taxon>metagenomes</taxon>
        <taxon>ecological metagenomes</taxon>
    </lineage>
</organism>
<dbReference type="EMBL" id="LAZR01024796">
    <property type="protein sequence ID" value="KKL73980.1"/>
    <property type="molecule type" value="Genomic_DNA"/>
</dbReference>
<dbReference type="Gene3D" id="3.40.250.10">
    <property type="entry name" value="Rhodanese-like domain"/>
    <property type="match status" value="1"/>
</dbReference>
<dbReference type="PANTHER" id="PTHR43855">
    <property type="entry name" value="THIOSULFATE SULFURTRANSFERASE"/>
    <property type="match status" value="1"/>
</dbReference>
<sequence>MSDNQNNRISFRVQVSVLLLAFALLAWILPDRQRSAGELTPAEMVSELIEGPQFLPVDQIARSLVNEDNSIQLVDIRQPADFLSANIPGSINIPFEDILNPDWSGYFDDPERFAVVYANGNTLAAEAWMLCTQVGYPGVKIMEGGMNEWFALVMNSEFRGERISTAENARFEMRYRAREYFISMNSLPDSLKTAYLLVKQKKEAELVGGCE</sequence>
<evidence type="ECO:0000259" key="2">
    <source>
        <dbReference type="PROSITE" id="PS50206"/>
    </source>
</evidence>
<dbReference type="SMART" id="SM00450">
    <property type="entry name" value="RHOD"/>
    <property type="match status" value="1"/>
</dbReference>
<dbReference type="SUPFAM" id="SSF52821">
    <property type="entry name" value="Rhodanese/Cell cycle control phosphatase"/>
    <property type="match status" value="1"/>
</dbReference>
<feature type="domain" description="Rhodanese" evidence="2">
    <location>
        <begin position="67"/>
        <end position="158"/>
    </location>
</feature>
<evidence type="ECO:0000313" key="3">
    <source>
        <dbReference type="EMBL" id="KKL73980.1"/>
    </source>
</evidence>
<reference evidence="3" key="1">
    <citation type="journal article" date="2015" name="Nature">
        <title>Complex archaea that bridge the gap between prokaryotes and eukaryotes.</title>
        <authorList>
            <person name="Spang A."/>
            <person name="Saw J.H."/>
            <person name="Jorgensen S.L."/>
            <person name="Zaremba-Niedzwiedzka K."/>
            <person name="Martijn J."/>
            <person name="Lind A.E."/>
            <person name="van Eijk R."/>
            <person name="Schleper C."/>
            <person name="Guy L."/>
            <person name="Ettema T.J."/>
        </authorList>
    </citation>
    <scope>NUCLEOTIDE SEQUENCE</scope>
</reference>
<name>A0A0F9GX82_9ZZZZ</name>
<dbReference type="InterPro" id="IPR051126">
    <property type="entry name" value="Thiosulfate_sulfurtransferase"/>
</dbReference>
<proteinExistence type="predicted"/>